<feature type="transmembrane region" description="Helical" evidence="1">
    <location>
        <begin position="327"/>
        <end position="354"/>
    </location>
</feature>
<comment type="caution">
    <text evidence="2">The sequence shown here is derived from an EMBL/GenBank/DDBJ whole genome shotgun (WGS) entry which is preliminary data.</text>
</comment>
<evidence type="ECO:0000313" key="2">
    <source>
        <dbReference type="EMBL" id="KKG35349.1"/>
    </source>
</evidence>
<keyword evidence="1" id="KW-0812">Transmembrane</keyword>
<proteinExistence type="predicted"/>
<sequence length="651" mass="66561">MGLIGEVFADAGLHVDKASFAQYASMLKQTEGQIGDMSSVMQAGMVTAFTVPAAAVAGIAAYGTTIAASYEDANLTLKTLYGSQEAAQQKFQWLQQFAATTPFEFPELLEAATRLKAYGMDVEQYGRTLGDTAAGMGKPIMAVVEAIADAQQGEFERMKEFGIKAVEITKKNYESLGASIQDAGRTALTYMDANGKQQIAVVDRNNKEMVTSTIAAIWNEKYAGAMEERSKSFNGMISAIKDNLKAGLADMAGFDMQTATIEGGSLLGVLKDLAGVALVVTGAFAGMSEPMQTFVLVAALGGAAALALGAGFVAASAAGITTTAVMGALGIAVNTVLWPATLIVGALALVAAGLVYLDEKTGAVTYSWNLMKDIFTIVASGIMNAASILWNYIVQAMDGIKTAIADMFPPGFLEGVGNVVNGVISQFTNMGSNIHTQAEGIRQDNTNIGTSATSAGSQVTGATGEMIAGYSGAGASVLGMSSTTHTATGQMISDFNTTGGAADLMGGDIAGTVAPVNTLSGTVKGATGANQTYAASFINVSNQANAAASAAISAANRIGAAIKTNINQVGELEALAGKWNTRAALGITSSGGSGTGEGNVKIKTPANMLTASETATRKANNTVYNNNITNKNTINNNGDKLSTSKAKAAGV</sequence>
<reference evidence="2 3" key="1">
    <citation type="journal article" date="2015" name="ISME J.">
        <title>Genomic and phenotypic differentiation among Methanosarcina mazei populations from Columbia River sediment.</title>
        <authorList>
            <person name="Youngblut N.D."/>
            <person name="Wirth J.S."/>
            <person name="Henriksen J.R."/>
            <person name="Smith M."/>
            <person name="Simon H."/>
            <person name="Metcalf W.W."/>
            <person name="Whitaker R.J."/>
        </authorList>
    </citation>
    <scope>NUCLEOTIDE SEQUENCE [LARGE SCALE GENOMIC DNA]</scope>
    <source>
        <strain evidence="2 3">3.F.A.1A.1</strain>
    </source>
</reference>
<dbReference type="Proteomes" id="UP000034399">
    <property type="component" value="Unassembled WGS sequence"/>
</dbReference>
<dbReference type="EMBL" id="JJPA01000071">
    <property type="protein sequence ID" value="KKG35349.1"/>
    <property type="molecule type" value="Genomic_DNA"/>
</dbReference>
<organism evidence="2 3">
    <name type="scientific">Methanosarcina mazei</name>
    <name type="common">Methanosarcina frisia</name>
    <dbReference type="NCBI Taxonomy" id="2209"/>
    <lineage>
        <taxon>Archaea</taxon>
        <taxon>Methanobacteriati</taxon>
        <taxon>Methanobacteriota</taxon>
        <taxon>Stenosarchaea group</taxon>
        <taxon>Methanomicrobia</taxon>
        <taxon>Methanosarcinales</taxon>
        <taxon>Methanosarcinaceae</taxon>
        <taxon>Methanosarcina</taxon>
    </lineage>
</organism>
<keyword evidence="1" id="KW-1133">Transmembrane helix</keyword>
<evidence type="ECO:0008006" key="4">
    <source>
        <dbReference type="Google" id="ProtNLM"/>
    </source>
</evidence>
<feature type="transmembrane region" description="Helical" evidence="1">
    <location>
        <begin position="374"/>
        <end position="394"/>
    </location>
</feature>
<feature type="transmembrane region" description="Helical" evidence="1">
    <location>
        <begin position="266"/>
        <end position="287"/>
    </location>
</feature>
<gene>
    <name evidence="2" type="ORF">DU52_15525</name>
</gene>
<dbReference type="RefSeq" id="WP_048044002.1">
    <property type="nucleotide sequence ID" value="NZ_JJPA01000071.1"/>
</dbReference>
<keyword evidence="1" id="KW-0472">Membrane</keyword>
<feature type="transmembrane region" description="Helical" evidence="1">
    <location>
        <begin position="293"/>
        <end position="315"/>
    </location>
</feature>
<name>A0A0F8EZ23_METMZ</name>
<accession>A0A0F8EZ23</accession>
<dbReference type="PATRIC" id="fig|2209.61.peg.3344"/>
<evidence type="ECO:0000256" key="1">
    <source>
        <dbReference type="SAM" id="Phobius"/>
    </source>
</evidence>
<protein>
    <recommendedName>
        <fullName evidence="4">Phage tail tape measure protein</fullName>
    </recommendedName>
</protein>
<dbReference type="AlphaFoldDB" id="A0A0F8EZ23"/>
<evidence type="ECO:0000313" key="3">
    <source>
        <dbReference type="Proteomes" id="UP000034399"/>
    </source>
</evidence>